<dbReference type="EMBL" id="KR052482">
    <property type="protein sequence ID" value="AKF13547.1"/>
    <property type="molecule type" value="Genomic_DNA"/>
</dbReference>
<dbReference type="RefSeq" id="YP_009212524.1">
    <property type="nucleotide sequence ID" value="NC_028945.1"/>
</dbReference>
<sequence length="131" mass="15240">MSEKISFEVDSLTYVVEFDNNEFFLYVDGTKAKTKIAEEVEFDGFDFFEETSHNVMKSSELVKAKSPLKIFKNVLKFVEDMIGKHKPHFFFFAANEEKKISLYSTVAQQIAKKSEYYLQADGGSFYFYKQA</sequence>
<reference evidence="1 2" key="1">
    <citation type="submission" date="2015-04" db="EMBL/GenBank/DDBJ databases">
        <authorList>
            <person name="Hodson T.S."/>
            <person name="Hyde J.R."/>
            <person name="Schouten J.T."/>
            <person name="Crockett J.T."/>
            <person name="Smith T.A."/>
            <person name="Merrill B.D."/>
            <person name="Crook M.B."/>
            <person name="Griffitts J.S."/>
            <person name="Burnett S.H."/>
            <person name="Grose J.H."/>
            <person name="Breakwell D.P."/>
        </authorList>
    </citation>
    <scope>NUCLEOTIDE SEQUENCE [LARGE SCALE GENOMIC DNA]</scope>
</reference>
<organism evidence="1 2">
    <name type="scientific">Sinorhizobium phage phiN3</name>
    <dbReference type="NCBI Taxonomy" id="1647405"/>
    <lineage>
        <taxon>Viruses</taxon>
        <taxon>Duplodnaviria</taxon>
        <taxon>Heunggongvirae</taxon>
        <taxon>Uroviricota</taxon>
        <taxon>Caudoviricetes</taxon>
        <taxon>Emdodecavirus</taxon>
        <taxon>Emdodecavirus N3</taxon>
    </lineage>
</organism>
<dbReference type="Proteomes" id="UP000202958">
    <property type="component" value="Segment"/>
</dbReference>
<dbReference type="GeneID" id="26639019"/>
<name>A0A0F6YPH4_9CAUD</name>
<dbReference type="KEGG" id="vg:26639019"/>
<protein>
    <submittedName>
        <fullName evidence="1">Uncharacterized protein</fullName>
    </submittedName>
</protein>
<keyword evidence="2" id="KW-1185">Reference proteome</keyword>
<accession>A0A0F6YPH4</accession>
<evidence type="ECO:0000313" key="1">
    <source>
        <dbReference type="EMBL" id="AKF13547.1"/>
    </source>
</evidence>
<proteinExistence type="predicted"/>
<gene>
    <name evidence="1" type="ORF">PHIN3_284</name>
</gene>
<evidence type="ECO:0000313" key="2">
    <source>
        <dbReference type="Proteomes" id="UP000202958"/>
    </source>
</evidence>